<evidence type="ECO:0000313" key="5">
    <source>
        <dbReference type="EMBL" id="GEL45980.1"/>
    </source>
</evidence>
<feature type="domain" description="HTH lacI-type" evidence="4">
    <location>
        <begin position="21"/>
        <end position="75"/>
    </location>
</feature>
<dbReference type="CDD" id="cd01392">
    <property type="entry name" value="HTH_LacI"/>
    <property type="match status" value="1"/>
</dbReference>
<dbReference type="Pfam" id="PF00356">
    <property type="entry name" value="LacI"/>
    <property type="match status" value="1"/>
</dbReference>
<dbReference type="CDD" id="cd06267">
    <property type="entry name" value="PBP1_LacI_sugar_binding-like"/>
    <property type="match status" value="1"/>
</dbReference>
<dbReference type="AlphaFoldDB" id="A0A511F9M7"/>
<dbReference type="SUPFAM" id="SSF47413">
    <property type="entry name" value="lambda repressor-like DNA-binding domains"/>
    <property type="match status" value="1"/>
</dbReference>
<dbReference type="InterPro" id="IPR000843">
    <property type="entry name" value="HTH_LacI"/>
</dbReference>
<dbReference type="InterPro" id="IPR010982">
    <property type="entry name" value="Lambda_DNA-bd_dom_sf"/>
</dbReference>
<reference evidence="5 6" key="1">
    <citation type="submission" date="2019-07" db="EMBL/GenBank/DDBJ databases">
        <title>Whole genome shotgun sequence of Cellulomonas hominis NBRC 16055.</title>
        <authorList>
            <person name="Hosoyama A."/>
            <person name="Uohara A."/>
            <person name="Ohji S."/>
            <person name="Ichikawa N."/>
        </authorList>
    </citation>
    <scope>NUCLEOTIDE SEQUENCE [LARGE SCALE GENOMIC DNA]</scope>
    <source>
        <strain evidence="5 6">NBRC 16055</strain>
    </source>
</reference>
<dbReference type="SMART" id="SM00354">
    <property type="entry name" value="HTH_LACI"/>
    <property type="match status" value="1"/>
</dbReference>
<organism evidence="5 6">
    <name type="scientific">Cellulomonas hominis</name>
    <dbReference type="NCBI Taxonomy" id="156981"/>
    <lineage>
        <taxon>Bacteria</taxon>
        <taxon>Bacillati</taxon>
        <taxon>Actinomycetota</taxon>
        <taxon>Actinomycetes</taxon>
        <taxon>Micrococcales</taxon>
        <taxon>Cellulomonadaceae</taxon>
        <taxon>Cellulomonas</taxon>
    </lineage>
</organism>
<keyword evidence="1" id="KW-0805">Transcription regulation</keyword>
<dbReference type="Pfam" id="PF00532">
    <property type="entry name" value="Peripla_BP_1"/>
    <property type="match status" value="1"/>
</dbReference>
<name>A0A511F9M7_9CELL</name>
<evidence type="ECO:0000259" key="4">
    <source>
        <dbReference type="PROSITE" id="PS50932"/>
    </source>
</evidence>
<dbReference type="InterPro" id="IPR001761">
    <property type="entry name" value="Peripla_BP/Lac1_sug-bd_dom"/>
</dbReference>
<dbReference type="RefSeq" id="WP_307724246.1">
    <property type="nucleotide sequence ID" value="NZ_BJVQ01000009.1"/>
</dbReference>
<dbReference type="Proteomes" id="UP000321723">
    <property type="component" value="Unassembled WGS sequence"/>
</dbReference>
<protein>
    <submittedName>
        <fullName evidence="5">LacI family transcriptional regulator</fullName>
    </submittedName>
</protein>
<gene>
    <name evidence="5" type="primary">socR</name>
    <name evidence="5" type="ORF">CHO01_10960</name>
</gene>
<evidence type="ECO:0000256" key="1">
    <source>
        <dbReference type="ARBA" id="ARBA00023015"/>
    </source>
</evidence>
<dbReference type="GO" id="GO:0003700">
    <property type="term" value="F:DNA-binding transcription factor activity"/>
    <property type="evidence" value="ECO:0007669"/>
    <property type="project" value="TreeGrafter"/>
</dbReference>
<dbReference type="SUPFAM" id="SSF53822">
    <property type="entry name" value="Periplasmic binding protein-like I"/>
    <property type="match status" value="1"/>
</dbReference>
<evidence type="ECO:0000313" key="6">
    <source>
        <dbReference type="Proteomes" id="UP000321723"/>
    </source>
</evidence>
<sequence length="374" mass="38781">MSRGDASDRLTGVSGASPTRVTVTDVARAAGVARATAARVLGGYGSVHAGLQERVREAAAALGYQPNTLARSMATGVTHTIGVVVADIGNPFFAGVVRGIADSARAAGYDTIVVNTDESAVREQDAVRVLLGKQIDGLVVASAVGAADDPAHLRAAVERGVPVVAVDRELPALDVDAVVIDNHDIAAAAVRHLTAAGHRRVALAWGPALPHRPRSLRTLLDASGRDLPTSGARLRGWADALTEAGHEPDPALVMTGSQTIEGVRRFVTRQLQADDPATAVFATETDAVLGTLAAARDLGLRIPEDLSVVGFDDSPWATVTVPALTMVEQPVRQLGQTAAARLVQRIEGRGAGAARTRALRGRLVERDSVAAPRA</sequence>
<comment type="caution">
    <text evidence="5">The sequence shown here is derived from an EMBL/GenBank/DDBJ whole genome shotgun (WGS) entry which is preliminary data.</text>
</comment>
<evidence type="ECO:0000256" key="3">
    <source>
        <dbReference type="ARBA" id="ARBA00023163"/>
    </source>
</evidence>
<dbReference type="GO" id="GO:0000976">
    <property type="term" value="F:transcription cis-regulatory region binding"/>
    <property type="evidence" value="ECO:0007669"/>
    <property type="project" value="TreeGrafter"/>
</dbReference>
<dbReference type="InterPro" id="IPR028082">
    <property type="entry name" value="Peripla_BP_I"/>
</dbReference>
<keyword evidence="3" id="KW-0804">Transcription</keyword>
<keyword evidence="2" id="KW-0238">DNA-binding</keyword>
<dbReference type="PROSITE" id="PS50932">
    <property type="entry name" value="HTH_LACI_2"/>
    <property type="match status" value="1"/>
</dbReference>
<keyword evidence="6" id="KW-1185">Reference proteome</keyword>
<proteinExistence type="predicted"/>
<evidence type="ECO:0000256" key="2">
    <source>
        <dbReference type="ARBA" id="ARBA00023125"/>
    </source>
</evidence>
<dbReference type="Gene3D" id="1.10.260.40">
    <property type="entry name" value="lambda repressor-like DNA-binding domains"/>
    <property type="match status" value="1"/>
</dbReference>
<dbReference type="PANTHER" id="PTHR30146">
    <property type="entry name" value="LACI-RELATED TRANSCRIPTIONAL REPRESSOR"/>
    <property type="match status" value="1"/>
</dbReference>
<dbReference type="Gene3D" id="3.40.50.2300">
    <property type="match status" value="2"/>
</dbReference>
<dbReference type="EMBL" id="BJVQ01000009">
    <property type="protein sequence ID" value="GEL45980.1"/>
    <property type="molecule type" value="Genomic_DNA"/>
</dbReference>
<accession>A0A511F9M7</accession>
<dbReference type="PANTHER" id="PTHR30146:SF109">
    <property type="entry name" value="HTH-TYPE TRANSCRIPTIONAL REGULATOR GALS"/>
    <property type="match status" value="1"/>
</dbReference>